<evidence type="ECO:0000313" key="2">
    <source>
        <dbReference type="EMBL" id="KAK4428511.1"/>
    </source>
</evidence>
<proteinExistence type="predicted"/>
<evidence type="ECO:0000256" key="1">
    <source>
        <dbReference type="SAM" id="MobiDB-lite"/>
    </source>
</evidence>
<protein>
    <submittedName>
        <fullName evidence="2">Uncharacterized protein</fullName>
    </submittedName>
</protein>
<sequence length="106" mass="11785">MEENIDECPAVNPTIEPVDKEDNAARDEGEEEEDTKGGGSEEWKESSQEEEDDDDGGYPDLARRHSNFKSVNDEDALLMPSSSTSVGSSKFSEHSSDAWSYDNFDM</sequence>
<organism evidence="2 3">
    <name type="scientific">Sesamum alatum</name>
    <dbReference type="NCBI Taxonomy" id="300844"/>
    <lineage>
        <taxon>Eukaryota</taxon>
        <taxon>Viridiplantae</taxon>
        <taxon>Streptophyta</taxon>
        <taxon>Embryophyta</taxon>
        <taxon>Tracheophyta</taxon>
        <taxon>Spermatophyta</taxon>
        <taxon>Magnoliopsida</taxon>
        <taxon>eudicotyledons</taxon>
        <taxon>Gunneridae</taxon>
        <taxon>Pentapetalae</taxon>
        <taxon>asterids</taxon>
        <taxon>lamiids</taxon>
        <taxon>Lamiales</taxon>
        <taxon>Pedaliaceae</taxon>
        <taxon>Sesamum</taxon>
    </lineage>
</organism>
<name>A0AAE2CND0_9LAMI</name>
<dbReference type="Proteomes" id="UP001293254">
    <property type="component" value="Unassembled WGS sequence"/>
</dbReference>
<feature type="compositionally biased region" description="Basic and acidic residues" evidence="1">
    <location>
        <begin position="17"/>
        <end position="27"/>
    </location>
</feature>
<accession>A0AAE2CND0</accession>
<dbReference type="EMBL" id="JACGWO010000004">
    <property type="protein sequence ID" value="KAK4428511.1"/>
    <property type="molecule type" value="Genomic_DNA"/>
</dbReference>
<comment type="caution">
    <text evidence="2">The sequence shown here is derived from an EMBL/GenBank/DDBJ whole genome shotgun (WGS) entry which is preliminary data.</text>
</comment>
<evidence type="ECO:0000313" key="3">
    <source>
        <dbReference type="Proteomes" id="UP001293254"/>
    </source>
</evidence>
<feature type="compositionally biased region" description="Basic and acidic residues" evidence="1">
    <location>
        <begin position="35"/>
        <end position="47"/>
    </location>
</feature>
<keyword evidence="3" id="KW-1185">Reference proteome</keyword>
<dbReference type="AlphaFoldDB" id="A0AAE2CND0"/>
<feature type="compositionally biased region" description="Low complexity" evidence="1">
    <location>
        <begin position="81"/>
        <end position="90"/>
    </location>
</feature>
<feature type="region of interest" description="Disordered" evidence="1">
    <location>
        <begin position="1"/>
        <end position="106"/>
    </location>
</feature>
<feature type="compositionally biased region" description="Acidic residues" evidence="1">
    <location>
        <begin position="48"/>
        <end position="57"/>
    </location>
</feature>
<gene>
    <name evidence="2" type="ORF">Salat_1150800</name>
</gene>
<reference evidence="2" key="1">
    <citation type="submission" date="2020-06" db="EMBL/GenBank/DDBJ databases">
        <authorList>
            <person name="Li T."/>
            <person name="Hu X."/>
            <person name="Zhang T."/>
            <person name="Song X."/>
            <person name="Zhang H."/>
            <person name="Dai N."/>
            <person name="Sheng W."/>
            <person name="Hou X."/>
            <person name="Wei L."/>
        </authorList>
    </citation>
    <scope>NUCLEOTIDE SEQUENCE</scope>
    <source>
        <strain evidence="2">3651</strain>
        <tissue evidence="2">Leaf</tissue>
    </source>
</reference>
<reference evidence="2" key="2">
    <citation type="journal article" date="2024" name="Plant">
        <title>Genomic evolution and insights into agronomic trait innovations of Sesamum species.</title>
        <authorList>
            <person name="Miao H."/>
            <person name="Wang L."/>
            <person name="Qu L."/>
            <person name="Liu H."/>
            <person name="Sun Y."/>
            <person name="Le M."/>
            <person name="Wang Q."/>
            <person name="Wei S."/>
            <person name="Zheng Y."/>
            <person name="Lin W."/>
            <person name="Duan Y."/>
            <person name="Cao H."/>
            <person name="Xiong S."/>
            <person name="Wang X."/>
            <person name="Wei L."/>
            <person name="Li C."/>
            <person name="Ma Q."/>
            <person name="Ju M."/>
            <person name="Zhao R."/>
            <person name="Li G."/>
            <person name="Mu C."/>
            <person name="Tian Q."/>
            <person name="Mei H."/>
            <person name="Zhang T."/>
            <person name="Gao T."/>
            <person name="Zhang H."/>
        </authorList>
    </citation>
    <scope>NUCLEOTIDE SEQUENCE</scope>
    <source>
        <strain evidence="2">3651</strain>
    </source>
</reference>